<dbReference type="Proteomes" id="UP000027920">
    <property type="component" value="Unassembled WGS sequence"/>
</dbReference>
<accession>A0A072P608</accession>
<gene>
    <name evidence="1" type="ORF">A1O9_08299</name>
</gene>
<comment type="caution">
    <text evidence="1">The sequence shown here is derived from an EMBL/GenBank/DDBJ whole genome shotgun (WGS) entry which is preliminary data.</text>
</comment>
<dbReference type="AlphaFoldDB" id="A0A072P608"/>
<organism evidence="1 2">
    <name type="scientific">Exophiala aquamarina CBS 119918</name>
    <dbReference type="NCBI Taxonomy" id="1182545"/>
    <lineage>
        <taxon>Eukaryota</taxon>
        <taxon>Fungi</taxon>
        <taxon>Dikarya</taxon>
        <taxon>Ascomycota</taxon>
        <taxon>Pezizomycotina</taxon>
        <taxon>Eurotiomycetes</taxon>
        <taxon>Chaetothyriomycetidae</taxon>
        <taxon>Chaetothyriales</taxon>
        <taxon>Herpotrichiellaceae</taxon>
        <taxon>Exophiala</taxon>
    </lineage>
</organism>
<dbReference type="OrthoDB" id="1878542at2759"/>
<dbReference type="EMBL" id="AMGV01000007">
    <property type="protein sequence ID" value="KEF55549.1"/>
    <property type="molecule type" value="Genomic_DNA"/>
</dbReference>
<sequence length="150" mass="17320">MAVEDGAVLGFLLGVYARKIKEQFRDDRPIPKTATISALLKLYETIRKERTTVNVRGAYANRHFYHMPDGEEQRSRDEEMRTFDFVQGKSNYSWLDSKYNLDLLAFDALEAAPWQFEQWWEQILAADSTESDHRDTGPELSGTSRVIAVL</sequence>
<dbReference type="HOGENOM" id="CLU_1740531_0_0_1"/>
<dbReference type="STRING" id="1182545.A0A072P608"/>
<reference evidence="1 2" key="1">
    <citation type="submission" date="2013-03" db="EMBL/GenBank/DDBJ databases">
        <title>The Genome Sequence of Exophiala aquamarina CBS 119918.</title>
        <authorList>
            <consortium name="The Broad Institute Genomics Platform"/>
            <person name="Cuomo C."/>
            <person name="de Hoog S."/>
            <person name="Gorbushina A."/>
            <person name="Walker B."/>
            <person name="Young S.K."/>
            <person name="Zeng Q."/>
            <person name="Gargeya S."/>
            <person name="Fitzgerald M."/>
            <person name="Haas B."/>
            <person name="Abouelleil A."/>
            <person name="Allen A.W."/>
            <person name="Alvarado L."/>
            <person name="Arachchi H.M."/>
            <person name="Berlin A.M."/>
            <person name="Chapman S.B."/>
            <person name="Gainer-Dewar J."/>
            <person name="Goldberg J."/>
            <person name="Griggs A."/>
            <person name="Gujja S."/>
            <person name="Hansen M."/>
            <person name="Howarth C."/>
            <person name="Imamovic A."/>
            <person name="Ireland A."/>
            <person name="Larimer J."/>
            <person name="McCowan C."/>
            <person name="Murphy C."/>
            <person name="Pearson M."/>
            <person name="Poon T.W."/>
            <person name="Priest M."/>
            <person name="Roberts A."/>
            <person name="Saif S."/>
            <person name="Shea T."/>
            <person name="Sisk P."/>
            <person name="Sykes S."/>
            <person name="Wortman J."/>
            <person name="Nusbaum C."/>
            <person name="Birren B."/>
        </authorList>
    </citation>
    <scope>NUCLEOTIDE SEQUENCE [LARGE SCALE GENOMIC DNA]</scope>
    <source>
        <strain evidence="1 2">CBS 119918</strain>
    </source>
</reference>
<protein>
    <submittedName>
        <fullName evidence="1">Uncharacterized protein</fullName>
    </submittedName>
</protein>
<proteinExistence type="predicted"/>
<keyword evidence="2" id="KW-1185">Reference proteome</keyword>
<evidence type="ECO:0000313" key="2">
    <source>
        <dbReference type="Proteomes" id="UP000027920"/>
    </source>
</evidence>
<name>A0A072P608_9EURO</name>
<evidence type="ECO:0000313" key="1">
    <source>
        <dbReference type="EMBL" id="KEF55549.1"/>
    </source>
</evidence>
<dbReference type="RefSeq" id="XP_013258139.1">
    <property type="nucleotide sequence ID" value="XM_013402685.1"/>
</dbReference>
<dbReference type="GeneID" id="25283212"/>
<dbReference type="VEuPathDB" id="FungiDB:A1O9_08299"/>